<keyword evidence="1" id="KW-1133">Transmembrane helix</keyword>
<feature type="transmembrane region" description="Helical" evidence="1">
    <location>
        <begin position="115"/>
        <end position="132"/>
    </location>
</feature>
<sequence>MLDARTTAAIAGAVELFLGRRDGLRRFDLSVDGFWHSFSAALYGVPFFLCLMAGDWAVLSAMAEPPTLSAVILSRIADFTLDFLFLPIVLALLAKRLGITRSYTGFVIARNWSTLVMLAPQAVISLLLGFRWLDQDLASLLSLVVAGVMLAYEYRIARWTLGWDGAAAAGLVAADVVSGLVLVSLVNGLFGT</sequence>
<dbReference type="Proteomes" id="UP000553963">
    <property type="component" value="Unassembled WGS sequence"/>
</dbReference>
<evidence type="ECO:0000256" key="1">
    <source>
        <dbReference type="SAM" id="Phobius"/>
    </source>
</evidence>
<proteinExistence type="predicted"/>
<protein>
    <submittedName>
        <fullName evidence="2">Uncharacterized protein</fullName>
    </submittedName>
</protein>
<name>A0A840AQZ7_9HYPH</name>
<feature type="transmembrane region" description="Helical" evidence="1">
    <location>
        <begin position="71"/>
        <end position="94"/>
    </location>
</feature>
<comment type="caution">
    <text evidence="2">The sequence shown here is derived from an EMBL/GenBank/DDBJ whole genome shotgun (WGS) entry which is preliminary data.</text>
</comment>
<dbReference type="AlphaFoldDB" id="A0A840AQZ7"/>
<organism evidence="2 3">
    <name type="scientific">Kaistia hirudinis</name>
    <dbReference type="NCBI Taxonomy" id="1293440"/>
    <lineage>
        <taxon>Bacteria</taxon>
        <taxon>Pseudomonadati</taxon>
        <taxon>Pseudomonadota</taxon>
        <taxon>Alphaproteobacteria</taxon>
        <taxon>Hyphomicrobiales</taxon>
        <taxon>Kaistiaceae</taxon>
        <taxon>Kaistia</taxon>
    </lineage>
</organism>
<feature type="transmembrane region" description="Helical" evidence="1">
    <location>
        <begin position="34"/>
        <end position="59"/>
    </location>
</feature>
<reference evidence="2 3" key="1">
    <citation type="submission" date="2020-08" db="EMBL/GenBank/DDBJ databases">
        <title>Genomic Encyclopedia of Type Strains, Phase IV (KMG-IV): sequencing the most valuable type-strain genomes for metagenomic binning, comparative biology and taxonomic classification.</title>
        <authorList>
            <person name="Goeker M."/>
        </authorList>
    </citation>
    <scope>NUCLEOTIDE SEQUENCE [LARGE SCALE GENOMIC DNA]</scope>
    <source>
        <strain evidence="2 3">DSM 25966</strain>
    </source>
</reference>
<evidence type="ECO:0000313" key="3">
    <source>
        <dbReference type="Proteomes" id="UP000553963"/>
    </source>
</evidence>
<dbReference type="RefSeq" id="WP_183400292.1">
    <property type="nucleotide sequence ID" value="NZ_JACIDS010000004.1"/>
</dbReference>
<keyword evidence="3" id="KW-1185">Reference proteome</keyword>
<accession>A0A840AQZ7</accession>
<evidence type="ECO:0000313" key="2">
    <source>
        <dbReference type="EMBL" id="MBB3932689.1"/>
    </source>
</evidence>
<feature type="transmembrane region" description="Helical" evidence="1">
    <location>
        <begin position="138"/>
        <end position="154"/>
    </location>
</feature>
<keyword evidence="1" id="KW-0472">Membrane</keyword>
<gene>
    <name evidence="2" type="ORF">GGR25_003747</name>
</gene>
<dbReference type="EMBL" id="JACIDS010000004">
    <property type="protein sequence ID" value="MBB3932689.1"/>
    <property type="molecule type" value="Genomic_DNA"/>
</dbReference>
<feature type="transmembrane region" description="Helical" evidence="1">
    <location>
        <begin position="166"/>
        <end position="190"/>
    </location>
</feature>
<keyword evidence="1" id="KW-0812">Transmembrane</keyword>